<reference evidence="1" key="1">
    <citation type="journal article" date="2022" name="Int. J. Mol. Sci.">
        <title>Draft Genome of Tanacetum Coccineum: Genomic Comparison of Closely Related Tanacetum-Family Plants.</title>
        <authorList>
            <person name="Yamashiro T."/>
            <person name="Shiraishi A."/>
            <person name="Nakayama K."/>
            <person name="Satake H."/>
        </authorList>
    </citation>
    <scope>NUCLEOTIDE SEQUENCE</scope>
</reference>
<organism evidence="1 2">
    <name type="scientific">Tanacetum coccineum</name>
    <dbReference type="NCBI Taxonomy" id="301880"/>
    <lineage>
        <taxon>Eukaryota</taxon>
        <taxon>Viridiplantae</taxon>
        <taxon>Streptophyta</taxon>
        <taxon>Embryophyta</taxon>
        <taxon>Tracheophyta</taxon>
        <taxon>Spermatophyta</taxon>
        <taxon>Magnoliopsida</taxon>
        <taxon>eudicotyledons</taxon>
        <taxon>Gunneridae</taxon>
        <taxon>Pentapetalae</taxon>
        <taxon>asterids</taxon>
        <taxon>campanulids</taxon>
        <taxon>Asterales</taxon>
        <taxon>Asteraceae</taxon>
        <taxon>Asteroideae</taxon>
        <taxon>Anthemideae</taxon>
        <taxon>Anthemidinae</taxon>
        <taxon>Tanacetum</taxon>
    </lineage>
</organism>
<keyword evidence="2" id="KW-1185">Reference proteome</keyword>
<dbReference type="EMBL" id="BQNB010009670">
    <property type="protein sequence ID" value="GJS66728.1"/>
    <property type="molecule type" value="Genomic_DNA"/>
</dbReference>
<dbReference type="Proteomes" id="UP001151760">
    <property type="component" value="Unassembled WGS sequence"/>
</dbReference>
<protein>
    <submittedName>
        <fullName evidence="1">Uncharacterized protein</fullName>
    </submittedName>
</protein>
<accession>A0ABQ4XP53</accession>
<evidence type="ECO:0000313" key="1">
    <source>
        <dbReference type="EMBL" id="GJS66728.1"/>
    </source>
</evidence>
<reference evidence="1" key="2">
    <citation type="submission" date="2022-01" db="EMBL/GenBank/DDBJ databases">
        <authorList>
            <person name="Yamashiro T."/>
            <person name="Shiraishi A."/>
            <person name="Satake H."/>
            <person name="Nakayama K."/>
        </authorList>
    </citation>
    <scope>NUCLEOTIDE SEQUENCE</scope>
</reference>
<comment type="caution">
    <text evidence="1">The sequence shown here is derived from an EMBL/GenBank/DDBJ whole genome shotgun (WGS) entry which is preliminary data.</text>
</comment>
<name>A0ABQ4XP53_9ASTR</name>
<evidence type="ECO:0000313" key="2">
    <source>
        <dbReference type="Proteomes" id="UP001151760"/>
    </source>
</evidence>
<gene>
    <name evidence="1" type="ORF">Tco_0681292</name>
</gene>
<sequence length="78" mass="9231">MNDHIQDWYIKAEGESFDTNVVYGEYTTFLTIKCHYRGRFTYAPNRKYVEDEEHIVTEVEVNMSAFKFQLDGEGVTPR</sequence>
<proteinExistence type="predicted"/>